<protein>
    <submittedName>
        <fullName evidence="1">Uncharacterized protein</fullName>
    </submittedName>
</protein>
<evidence type="ECO:0000313" key="1">
    <source>
        <dbReference type="EMBL" id="VFQ93978.1"/>
    </source>
</evidence>
<dbReference type="AlphaFoldDB" id="A0A484N148"/>
<name>A0A484N148_9ASTE</name>
<gene>
    <name evidence="1" type="ORF">CCAM_LOCUS35754</name>
</gene>
<evidence type="ECO:0000313" key="2">
    <source>
        <dbReference type="Proteomes" id="UP000595140"/>
    </source>
</evidence>
<dbReference type="EMBL" id="OOIL02005119">
    <property type="protein sequence ID" value="VFQ93978.1"/>
    <property type="molecule type" value="Genomic_DNA"/>
</dbReference>
<reference evidence="1 2" key="1">
    <citation type="submission" date="2018-04" db="EMBL/GenBank/DDBJ databases">
        <authorList>
            <person name="Vogel A."/>
        </authorList>
    </citation>
    <scope>NUCLEOTIDE SEQUENCE [LARGE SCALE GENOMIC DNA]</scope>
</reference>
<keyword evidence="2" id="KW-1185">Reference proteome</keyword>
<accession>A0A484N148</accession>
<proteinExistence type="predicted"/>
<organism evidence="1 2">
    <name type="scientific">Cuscuta campestris</name>
    <dbReference type="NCBI Taxonomy" id="132261"/>
    <lineage>
        <taxon>Eukaryota</taxon>
        <taxon>Viridiplantae</taxon>
        <taxon>Streptophyta</taxon>
        <taxon>Embryophyta</taxon>
        <taxon>Tracheophyta</taxon>
        <taxon>Spermatophyta</taxon>
        <taxon>Magnoliopsida</taxon>
        <taxon>eudicotyledons</taxon>
        <taxon>Gunneridae</taxon>
        <taxon>Pentapetalae</taxon>
        <taxon>asterids</taxon>
        <taxon>lamiids</taxon>
        <taxon>Solanales</taxon>
        <taxon>Convolvulaceae</taxon>
        <taxon>Cuscuteae</taxon>
        <taxon>Cuscuta</taxon>
        <taxon>Cuscuta subgen. Grammica</taxon>
        <taxon>Cuscuta sect. Cleistogrammica</taxon>
    </lineage>
</organism>
<dbReference type="Proteomes" id="UP000595140">
    <property type="component" value="Unassembled WGS sequence"/>
</dbReference>
<sequence>MPRQYIVGFLPIYRLPSSSSDTVHGFQLLRLSISAVFPEIQGVMVSAQSDSLRKMEIDPDVKEECFDIHLHSSP</sequence>